<gene>
    <name evidence="1" type="ORF">NCTC9073_01386</name>
</gene>
<organism evidence="1 2">
    <name type="scientific">Escherichia coli</name>
    <dbReference type="NCBI Taxonomy" id="562"/>
    <lineage>
        <taxon>Bacteria</taxon>
        <taxon>Pseudomonadati</taxon>
        <taxon>Pseudomonadota</taxon>
        <taxon>Gammaproteobacteria</taxon>
        <taxon>Enterobacterales</taxon>
        <taxon>Enterobacteriaceae</taxon>
        <taxon>Escherichia</taxon>
    </lineage>
</organism>
<evidence type="ECO:0000313" key="2">
    <source>
        <dbReference type="Proteomes" id="UP000250780"/>
    </source>
</evidence>
<dbReference type="Proteomes" id="UP000250780">
    <property type="component" value="Unassembled WGS sequence"/>
</dbReference>
<reference evidence="1 2" key="1">
    <citation type="submission" date="2018-06" db="EMBL/GenBank/DDBJ databases">
        <authorList>
            <consortium name="Pathogen Informatics"/>
            <person name="Doyle S."/>
        </authorList>
    </citation>
    <scope>NUCLEOTIDE SEQUENCE [LARGE SCALE GENOMIC DNA]</scope>
    <source>
        <strain evidence="1 2">NCTC9073</strain>
    </source>
</reference>
<protein>
    <submittedName>
        <fullName evidence="1">Putative DNA-binding transcriptional repressor</fullName>
    </submittedName>
</protein>
<dbReference type="Gene3D" id="3.40.50.2300">
    <property type="match status" value="1"/>
</dbReference>
<evidence type="ECO:0000313" key="1">
    <source>
        <dbReference type="EMBL" id="SPX10095.1"/>
    </source>
</evidence>
<accession>A0A2X1NCP3</accession>
<dbReference type="GO" id="GO:0003677">
    <property type="term" value="F:DNA binding"/>
    <property type="evidence" value="ECO:0007669"/>
    <property type="project" value="UniProtKB-KW"/>
</dbReference>
<sequence length="186" mass="20682">MVFVDAHQALGITVPDEHKLVTGYSSARVEGLLKEVFQSSAVSLHGLFVNSTISLEGVVRWLAQTGQTGANQPPMGCFDWDPFVSLLGHDIDMVRQDVPAMLEKVFEIVDSGDTTLRRIEIPPQLIPEPECCQLRLTCQQPACGVFIGDQTVDPPHLLMLRGSPDVYPHHRQLRYVGSCFRGYHGW</sequence>
<dbReference type="AlphaFoldDB" id="A0A2X1NCP3"/>
<name>A0A2X1NCP3_ECOLX</name>
<proteinExistence type="predicted"/>
<keyword evidence="1" id="KW-0238">DNA-binding</keyword>
<dbReference type="EMBL" id="UASD01000007">
    <property type="protein sequence ID" value="SPX10095.1"/>
    <property type="molecule type" value="Genomic_DNA"/>
</dbReference>